<evidence type="ECO:0000256" key="1">
    <source>
        <dbReference type="ARBA" id="ARBA00010090"/>
    </source>
</evidence>
<reference evidence="3 4" key="1">
    <citation type="submission" date="2013-11" db="EMBL/GenBank/DDBJ databases">
        <title>Draft genome of the bovine lungworm Dictyocaulus viviparus.</title>
        <authorList>
            <person name="Mitreva M."/>
        </authorList>
    </citation>
    <scope>NUCLEOTIDE SEQUENCE [LARGE SCALE GENOMIC DNA]</scope>
    <source>
        <strain evidence="3 4">HannoverDv2000</strain>
    </source>
</reference>
<dbReference type="OrthoDB" id="5834939at2759"/>
<keyword evidence="4" id="KW-1185">Reference proteome</keyword>
<dbReference type="PANTHER" id="PTHR14096:SF28">
    <property type="entry name" value="APOLIPOPROTEIN L, 1-RELATED"/>
    <property type="match status" value="1"/>
</dbReference>
<evidence type="ECO:0000256" key="2">
    <source>
        <dbReference type="SAM" id="Phobius"/>
    </source>
</evidence>
<dbReference type="GO" id="GO:0008289">
    <property type="term" value="F:lipid binding"/>
    <property type="evidence" value="ECO:0007669"/>
    <property type="project" value="InterPro"/>
</dbReference>
<comment type="similarity">
    <text evidence="1">Belongs to the apolipoprotein L family.</text>
</comment>
<evidence type="ECO:0008006" key="5">
    <source>
        <dbReference type="Google" id="ProtNLM"/>
    </source>
</evidence>
<dbReference type="PANTHER" id="PTHR14096">
    <property type="entry name" value="APOLIPOPROTEIN L"/>
    <property type="match status" value="1"/>
</dbReference>
<evidence type="ECO:0000313" key="4">
    <source>
        <dbReference type="Proteomes" id="UP000053766"/>
    </source>
</evidence>
<dbReference type="STRING" id="29172.A0A0D8YA10"/>
<dbReference type="AlphaFoldDB" id="A0A0D8YA10"/>
<dbReference type="GO" id="GO:0042157">
    <property type="term" value="P:lipoprotein metabolic process"/>
    <property type="evidence" value="ECO:0007669"/>
    <property type="project" value="InterPro"/>
</dbReference>
<sequence>MEHSELRLLPLNADGVPRYDDRTNTVLVPESDFLEYKNIHDRTVTILNCWLDHREKTVDGLLRIADELDKWEYGCNISTIAGSIAGIGGGTAVIGGISLMPPLAIAGIRITFSFAYKVILSYCLKNEVLINCYKGLAIGGVAAASNFGISLLKMHNLKKNVAAAKDMLESDEHLAEIVVSNVTSLERTMTSLLMKHDINVDAHDHNRLNKKTIISGVGIGAVSVAGGGVRLLLRESTSLQSAVARSTVRAVTAIGIAIDVLSIILAMKDIMKGSHSLVAGKLRNAAEELRISQEAITRNYLLEII</sequence>
<proteinExistence type="inferred from homology"/>
<evidence type="ECO:0000313" key="3">
    <source>
        <dbReference type="EMBL" id="KJH51406.1"/>
    </source>
</evidence>
<reference evidence="4" key="2">
    <citation type="journal article" date="2016" name="Sci. Rep.">
        <title>Dictyocaulus viviparus genome, variome and transcriptome elucidate lungworm biology and support future intervention.</title>
        <authorList>
            <person name="McNulty S.N."/>
            <person name="Strube C."/>
            <person name="Rosa B.A."/>
            <person name="Martin J.C."/>
            <person name="Tyagi R."/>
            <person name="Choi Y.J."/>
            <person name="Wang Q."/>
            <person name="Hallsworth Pepin K."/>
            <person name="Zhang X."/>
            <person name="Ozersky P."/>
            <person name="Wilson R.K."/>
            <person name="Sternberg P.W."/>
            <person name="Gasser R.B."/>
            <person name="Mitreva M."/>
        </authorList>
    </citation>
    <scope>NUCLEOTIDE SEQUENCE [LARGE SCALE GENOMIC DNA]</scope>
    <source>
        <strain evidence="4">HannoverDv2000</strain>
    </source>
</reference>
<keyword evidence="2" id="KW-0812">Transmembrane</keyword>
<feature type="transmembrane region" description="Helical" evidence="2">
    <location>
        <begin position="248"/>
        <end position="267"/>
    </location>
</feature>
<dbReference type="InterPro" id="IPR008405">
    <property type="entry name" value="ApoL"/>
</dbReference>
<organism evidence="3 4">
    <name type="scientific">Dictyocaulus viviparus</name>
    <name type="common">Bovine lungworm</name>
    <dbReference type="NCBI Taxonomy" id="29172"/>
    <lineage>
        <taxon>Eukaryota</taxon>
        <taxon>Metazoa</taxon>
        <taxon>Ecdysozoa</taxon>
        <taxon>Nematoda</taxon>
        <taxon>Chromadorea</taxon>
        <taxon>Rhabditida</taxon>
        <taxon>Rhabditina</taxon>
        <taxon>Rhabditomorpha</taxon>
        <taxon>Strongyloidea</taxon>
        <taxon>Metastrongylidae</taxon>
        <taxon>Dictyocaulus</taxon>
    </lineage>
</organism>
<dbReference type="EMBL" id="KN716184">
    <property type="protein sequence ID" value="KJH51406.1"/>
    <property type="molecule type" value="Genomic_DNA"/>
</dbReference>
<accession>A0A0D8YA10</accession>
<name>A0A0D8YA10_DICVI</name>
<protein>
    <recommendedName>
        <fullName evidence="5">Tat pathway signal sequence domain protein</fullName>
    </recommendedName>
</protein>
<keyword evidence="2" id="KW-1133">Transmembrane helix</keyword>
<gene>
    <name evidence="3" type="ORF">DICVIV_02420</name>
</gene>
<keyword evidence="2" id="KW-0472">Membrane</keyword>
<dbReference type="Proteomes" id="UP000053766">
    <property type="component" value="Unassembled WGS sequence"/>
</dbReference>
<feature type="transmembrane region" description="Helical" evidence="2">
    <location>
        <begin position="213"/>
        <end position="233"/>
    </location>
</feature>
<dbReference type="GO" id="GO:0006869">
    <property type="term" value="P:lipid transport"/>
    <property type="evidence" value="ECO:0007669"/>
    <property type="project" value="InterPro"/>
</dbReference>
<dbReference type="GO" id="GO:0016020">
    <property type="term" value="C:membrane"/>
    <property type="evidence" value="ECO:0007669"/>
    <property type="project" value="TreeGrafter"/>
</dbReference>
<dbReference type="GO" id="GO:0005576">
    <property type="term" value="C:extracellular region"/>
    <property type="evidence" value="ECO:0007669"/>
    <property type="project" value="InterPro"/>
</dbReference>